<dbReference type="GO" id="GO:0005509">
    <property type="term" value="F:calcium ion binding"/>
    <property type="evidence" value="ECO:0007669"/>
    <property type="project" value="InterPro"/>
</dbReference>
<dbReference type="Gene3D" id="1.20.90.10">
    <property type="entry name" value="Phospholipase A2 domain"/>
    <property type="match status" value="1"/>
</dbReference>
<reference evidence="10" key="3">
    <citation type="submission" date="2025-09" db="UniProtKB">
        <authorList>
            <consortium name="Ensembl"/>
        </authorList>
    </citation>
    <scope>IDENTIFICATION</scope>
</reference>
<dbReference type="GO" id="GO:0050482">
    <property type="term" value="P:arachidonate secretion"/>
    <property type="evidence" value="ECO:0007669"/>
    <property type="project" value="InterPro"/>
</dbReference>
<dbReference type="FunCoup" id="H3BHG1">
    <property type="interactions" value="416"/>
</dbReference>
<dbReference type="OMA" id="IGGSHWP"/>
<feature type="binding site" evidence="5">
    <location>
        <position position="68"/>
    </location>
    <ligand>
        <name>Ca(2+)</name>
        <dbReference type="ChEBI" id="CHEBI:29108"/>
    </ligand>
</feature>
<dbReference type="GO" id="GO:0047498">
    <property type="term" value="F:calcium-dependent phospholipase A2 activity"/>
    <property type="evidence" value="ECO:0007669"/>
    <property type="project" value="TreeGrafter"/>
</dbReference>
<dbReference type="PANTHER" id="PTHR11716">
    <property type="entry name" value="PHOSPHOLIPASE A2 FAMILY MEMBER"/>
    <property type="match status" value="1"/>
</dbReference>
<evidence type="ECO:0000256" key="4">
    <source>
        <dbReference type="PIRSR" id="PIRSR601211-1"/>
    </source>
</evidence>
<feature type="active site" evidence="4">
    <location>
        <position position="67"/>
    </location>
</feature>
<comment type="subcellular location">
    <subcellularLocation>
        <location evidence="1 8">Secreted</location>
    </subcellularLocation>
</comment>
<feature type="disulfide bond" evidence="6">
    <location>
        <begin position="69"/>
        <end position="145"/>
    </location>
</feature>
<feature type="domain" description="Phospholipase A2-like central" evidence="9">
    <location>
        <begin position="21"/>
        <end position="139"/>
    </location>
</feature>
<keyword evidence="3 6" id="KW-1015">Disulfide bond</keyword>
<evidence type="ECO:0000256" key="8">
    <source>
        <dbReference type="RuleBase" id="RU361236"/>
    </source>
</evidence>
<dbReference type="GO" id="GO:0005543">
    <property type="term" value="F:phospholipid binding"/>
    <property type="evidence" value="ECO:0007669"/>
    <property type="project" value="TreeGrafter"/>
</dbReference>
<dbReference type="PROSITE" id="PS00118">
    <property type="entry name" value="PA2_HIS"/>
    <property type="match status" value="1"/>
</dbReference>
<evidence type="ECO:0000256" key="7">
    <source>
        <dbReference type="RuleBase" id="RU003654"/>
    </source>
</evidence>
<keyword evidence="2 8" id="KW-0964">Secreted</keyword>
<evidence type="ECO:0000313" key="11">
    <source>
        <dbReference type="Proteomes" id="UP000008672"/>
    </source>
</evidence>
<organism evidence="10 11">
    <name type="scientific">Latimeria chalumnae</name>
    <name type="common">Coelacanth</name>
    <dbReference type="NCBI Taxonomy" id="7897"/>
    <lineage>
        <taxon>Eukaryota</taxon>
        <taxon>Metazoa</taxon>
        <taxon>Chordata</taxon>
        <taxon>Craniata</taxon>
        <taxon>Vertebrata</taxon>
        <taxon>Euteleostomi</taxon>
        <taxon>Coelacanthiformes</taxon>
        <taxon>Coelacanthidae</taxon>
        <taxon>Latimeria</taxon>
    </lineage>
</organism>
<dbReference type="Ensembl" id="ENSLACT00000021473.1">
    <property type="protein sequence ID" value="ENSLACP00000021332.1"/>
    <property type="gene ID" value="ENSLACG00000018745.1"/>
</dbReference>
<comment type="similarity">
    <text evidence="7">Belongs to the phospholipase A2 family.</text>
</comment>
<dbReference type="HOGENOM" id="CLU_090683_3_0_1"/>
<reference evidence="11" key="1">
    <citation type="submission" date="2011-08" db="EMBL/GenBank/DDBJ databases">
        <title>The draft genome of Latimeria chalumnae.</title>
        <authorList>
            <person name="Di Palma F."/>
            <person name="Alfoldi J."/>
            <person name="Johnson J."/>
            <person name="Berlin A."/>
            <person name="Gnerre S."/>
            <person name="Jaffe D."/>
            <person name="MacCallum I."/>
            <person name="Young S."/>
            <person name="Walker B.J."/>
            <person name="Lander E."/>
            <person name="Lindblad-Toh K."/>
        </authorList>
    </citation>
    <scope>NUCLEOTIDE SEQUENCE [LARGE SCALE GENOMIC DNA]</scope>
    <source>
        <strain evidence="11">Wild caught</strain>
    </source>
</reference>
<feature type="chain" id="PRO_5001390624" description="Phospholipase A2" evidence="8">
    <location>
        <begin position="21"/>
        <end position="145"/>
    </location>
</feature>
<dbReference type="STRING" id="7897.ENSLACP00000021332"/>
<dbReference type="InterPro" id="IPR001211">
    <property type="entry name" value="PLA2"/>
</dbReference>
<keyword evidence="8" id="KW-0732">Signal</keyword>
<dbReference type="eggNOG" id="KOG4087">
    <property type="taxonomic scope" value="Eukaryota"/>
</dbReference>
<dbReference type="EC" id="3.1.1.4" evidence="8"/>
<dbReference type="PANTHER" id="PTHR11716:SF101">
    <property type="entry name" value="BASIC PHOSPHOLIPASE A2 PA-11-LIKE"/>
    <property type="match status" value="1"/>
</dbReference>
<feature type="disulfide bond" evidence="6">
    <location>
        <begin position="70"/>
        <end position="111"/>
    </location>
</feature>
<reference evidence="10" key="2">
    <citation type="submission" date="2025-08" db="UniProtKB">
        <authorList>
            <consortium name="Ensembl"/>
        </authorList>
    </citation>
    <scope>IDENTIFICATION</scope>
</reference>
<sequence>MKLLTCLATIYVLAVAMVHGNMFQYGSMIYVTTRRNILTDYNSYGCYCGTSGRGQPIDATDRCCQKHDCCYERLIAQGCKPKTETYKFHLKQGGISCIASTRKRCEKLICCDLAAALCFRRASKSYKKSNHYYSSSKCTGTKPQC</sequence>
<keyword evidence="5" id="KW-0479">Metal-binding</keyword>
<evidence type="ECO:0000259" key="9">
    <source>
        <dbReference type="SMART" id="SM00085"/>
    </source>
</evidence>
<feature type="binding site" evidence="5">
    <location>
        <position position="47"/>
    </location>
    <ligand>
        <name>Ca(2+)</name>
        <dbReference type="ChEBI" id="CHEBI:29108"/>
    </ligand>
</feature>
<evidence type="ECO:0000256" key="6">
    <source>
        <dbReference type="PIRSR" id="PIRSR601211-3"/>
    </source>
</evidence>
<feature type="signal peptide" evidence="8">
    <location>
        <begin position="1"/>
        <end position="20"/>
    </location>
</feature>
<dbReference type="InterPro" id="IPR016090">
    <property type="entry name" value="PLA2-like_dom"/>
</dbReference>
<feature type="disulfide bond" evidence="6">
    <location>
        <begin position="48"/>
        <end position="64"/>
    </location>
</feature>
<dbReference type="FunFam" id="1.20.90.10:FF:000001">
    <property type="entry name" value="Basic phospholipase A2 homolog"/>
    <property type="match status" value="1"/>
</dbReference>
<dbReference type="InParanoid" id="H3BHG1"/>
<evidence type="ECO:0000256" key="2">
    <source>
        <dbReference type="ARBA" id="ARBA00022525"/>
    </source>
</evidence>
<dbReference type="EMBL" id="AFYH01000393">
    <property type="status" value="NOT_ANNOTATED_CDS"/>
    <property type="molecule type" value="Genomic_DNA"/>
</dbReference>
<dbReference type="SUPFAM" id="SSF48619">
    <property type="entry name" value="Phospholipase A2, PLA2"/>
    <property type="match status" value="1"/>
</dbReference>
<proteinExistence type="inferred from homology"/>
<dbReference type="GeneTree" id="ENSGT00940000155096"/>
<dbReference type="Pfam" id="PF00068">
    <property type="entry name" value="Phospholip_A2_1"/>
    <property type="match status" value="1"/>
</dbReference>
<dbReference type="GO" id="GO:0016042">
    <property type="term" value="P:lipid catabolic process"/>
    <property type="evidence" value="ECO:0007669"/>
    <property type="project" value="InterPro"/>
</dbReference>
<feature type="disulfide bond" evidence="6">
    <location>
        <begin position="63"/>
        <end position="118"/>
    </location>
</feature>
<dbReference type="AlphaFoldDB" id="H3BHG1"/>
<feature type="active site" evidence="4">
    <location>
        <position position="112"/>
    </location>
</feature>
<dbReference type="InterPro" id="IPR036444">
    <property type="entry name" value="PLipase_A2_dom_sf"/>
</dbReference>
<dbReference type="GO" id="GO:0005576">
    <property type="term" value="C:extracellular region"/>
    <property type="evidence" value="ECO:0007669"/>
    <property type="project" value="UniProtKB-SubCell"/>
</dbReference>
<feature type="disulfide bond" evidence="6">
    <location>
        <begin position="97"/>
        <end position="110"/>
    </location>
</feature>
<dbReference type="Proteomes" id="UP000008672">
    <property type="component" value="Unassembled WGS sequence"/>
</dbReference>
<comment type="cofactor">
    <cofactor evidence="5">
        <name>Ca(2+)</name>
        <dbReference type="ChEBI" id="CHEBI:29108"/>
    </cofactor>
    <text evidence="5">Binds 1 Ca(2+) ion per subunit.</text>
</comment>
<feature type="binding site" evidence="5">
    <location>
        <position position="49"/>
    </location>
    <ligand>
        <name>Ca(2+)</name>
        <dbReference type="ChEBI" id="CHEBI:29108"/>
    </ligand>
</feature>
<evidence type="ECO:0000256" key="1">
    <source>
        <dbReference type="ARBA" id="ARBA00004613"/>
    </source>
</evidence>
<dbReference type="PRINTS" id="PR00389">
    <property type="entry name" value="PHPHLIPASEA2"/>
</dbReference>
<keyword evidence="11" id="KW-1185">Reference proteome</keyword>
<feature type="disulfide bond" evidence="6">
    <location>
        <begin position="79"/>
        <end position="105"/>
    </location>
</feature>
<dbReference type="GO" id="GO:0006644">
    <property type="term" value="P:phospholipid metabolic process"/>
    <property type="evidence" value="ECO:0007669"/>
    <property type="project" value="InterPro"/>
</dbReference>
<keyword evidence="8" id="KW-0443">Lipid metabolism</keyword>
<dbReference type="SMART" id="SM00085">
    <property type="entry name" value="PA2c"/>
    <property type="match status" value="1"/>
</dbReference>
<evidence type="ECO:0000256" key="3">
    <source>
        <dbReference type="ARBA" id="ARBA00023157"/>
    </source>
</evidence>
<dbReference type="CDD" id="cd00125">
    <property type="entry name" value="PLA2c"/>
    <property type="match status" value="1"/>
</dbReference>
<keyword evidence="5 8" id="KW-0106">Calcium</keyword>
<name>H3BHG1_LATCH</name>
<dbReference type="InterPro" id="IPR033113">
    <property type="entry name" value="PLA2_histidine"/>
</dbReference>
<comment type="catalytic activity">
    <reaction evidence="8">
        <text>a 1,2-diacyl-sn-glycero-3-phosphocholine + H2O = a 1-acyl-sn-glycero-3-phosphocholine + a fatty acid + H(+)</text>
        <dbReference type="Rhea" id="RHEA:15801"/>
        <dbReference type="ChEBI" id="CHEBI:15377"/>
        <dbReference type="ChEBI" id="CHEBI:15378"/>
        <dbReference type="ChEBI" id="CHEBI:28868"/>
        <dbReference type="ChEBI" id="CHEBI:57643"/>
        <dbReference type="ChEBI" id="CHEBI:58168"/>
        <dbReference type="EC" id="3.1.1.4"/>
    </reaction>
</comment>
<keyword evidence="8" id="KW-0378">Hydrolase</keyword>
<evidence type="ECO:0000256" key="5">
    <source>
        <dbReference type="PIRSR" id="PIRSR601211-2"/>
    </source>
</evidence>
<evidence type="ECO:0000313" key="10">
    <source>
        <dbReference type="Ensembl" id="ENSLACP00000021332.1"/>
    </source>
</evidence>
<accession>H3BHG1</accession>
<protein>
    <recommendedName>
        <fullName evidence="8">Phospholipase A2</fullName>
        <ecNumber evidence="8">3.1.1.4</ecNumber>
    </recommendedName>
</protein>